<feature type="domain" description="CUB" evidence="6">
    <location>
        <begin position="189"/>
        <end position="296"/>
    </location>
</feature>
<dbReference type="InterPro" id="IPR035914">
    <property type="entry name" value="Sperma_CUB_dom_sf"/>
</dbReference>
<feature type="chain" id="PRO_5040783036" evidence="5">
    <location>
        <begin position="24"/>
        <end position="857"/>
    </location>
</feature>
<evidence type="ECO:0000256" key="4">
    <source>
        <dbReference type="SAM" id="Phobius"/>
    </source>
</evidence>
<dbReference type="RefSeq" id="XP_055887348.1">
    <property type="nucleotide sequence ID" value="XM_056031373.1"/>
</dbReference>
<comment type="caution">
    <text evidence="2">Lacks conserved residue(s) required for the propagation of feature annotation.</text>
</comment>
<dbReference type="SMART" id="SM00042">
    <property type="entry name" value="CUB"/>
    <property type="match status" value="2"/>
</dbReference>
<keyword evidence="4" id="KW-1133">Transmembrane helix</keyword>
<evidence type="ECO:0000256" key="1">
    <source>
        <dbReference type="ARBA" id="ARBA00023157"/>
    </source>
</evidence>
<evidence type="ECO:0000313" key="7">
    <source>
        <dbReference type="Proteomes" id="UP001165740"/>
    </source>
</evidence>
<feature type="compositionally biased region" description="Polar residues" evidence="3">
    <location>
        <begin position="783"/>
        <end position="800"/>
    </location>
</feature>
<proteinExistence type="predicted"/>
<evidence type="ECO:0000313" key="8">
    <source>
        <dbReference type="RefSeq" id="XP_055887348.1"/>
    </source>
</evidence>
<keyword evidence="4" id="KW-0472">Membrane</keyword>
<dbReference type="PANTHER" id="PTHR46908">
    <property type="entry name" value="CUBILIN-LIKE PROTEIN"/>
    <property type="match status" value="1"/>
</dbReference>
<feature type="compositionally biased region" description="Polar residues" evidence="3">
    <location>
        <begin position="725"/>
        <end position="735"/>
    </location>
</feature>
<dbReference type="InterPro" id="IPR006149">
    <property type="entry name" value="EB_dom"/>
</dbReference>
<dbReference type="PANTHER" id="PTHR46908:SF8">
    <property type="entry name" value="C-TYPE LECTIN DOMAIN-CONTAINING PROTEIN"/>
    <property type="match status" value="1"/>
</dbReference>
<keyword evidence="1" id="KW-1015">Disulfide bond</keyword>
<dbReference type="Proteomes" id="UP001165740">
    <property type="component" value="Chromosome 6"/>
</dbReference>
<evidence type="ECO:0000256" key="3">
    <source>
        <dbReference type="SAM" id="MobiDB-lite"/>
    </source>
</evidence>
<dbReference type="InterPro" id="IPR052129">
    <property type="entry name" value="Spermadhesin-Link_domain"/>
</dbReference>
<feature type="signal peptide" evidence="5">
    <location>
        <begin position="1"/>
        <end position="23"/>
    </location>
</feature>
<dbReference type="CDD" id="cd00041">
    <property type="entry name" value="CUB"/>
    <property type="match status" value="1"/>
</dbReference>
<evidence type="ECO:0000256" key="5">
    <source>
        <dbReference type="SAM" id="SignalP"/>
    </source>
</evidence>
<protein>
    <submittedName>
        <fullName evidence="8">Uncharacterized protein LOC106051286 isoform X1</fullName>
    </submittedName>
</protein>
<feature type="transmembrane region" description="Helical" evidence="4">
    <location>
        <begin position="693"/>
        <end position="716"/>
    </location>
</feature>
<evidence type="ECO:0000256" key="2">
    <source>
        <dbReference type="PROSITE-ProRule" id="PRU00059"/>
    </source>
</evidence>
<feature type="region of interest" description="Disordered" evidence="3">
    <location>
        <begin position="720"/>
        <end position="826"/>
    </location>
</feature>
<feature type="compositionally biased region" description="Low complexity" evidence="3">
    <location>
        <begin position="764"/>
        <end position="782"/>
    </location>
</feature>
<evidence type="ECO:0000259" key="6">
    <source>
        <dbReference type="PROSITE" id="PS01180"/>
    </source>
</evidence>
<dbReference type="AlphaFoldDB" id="A0A9W3AJR1"/>
<dbReference type="Gene3D" id="2.60.120.290">
    <property type="entry name" value="Spermadhesin, CUB domain"/>
    <property type="match status" value="2"/>
</dbReference>
<sequence length="857" mass="94917">MDTLGHNFVFIIISILMIKHSDAYTKCNNPDSTKTAYGASCTSNSQCLTEYCNPNSRICSCPIDSFKDTLSGLCVRNSGPIFSSAGECGVLASPSSVSQGTLVTWWIYGEPRTYITIVVLEIDMYSTASCSTNYLEILEGSKILLQKTCNRLNSTSGYYASKSNSLTVSYRKASSTYKGFRAIYYTRSMSSELSETFGYIVSPGYPVDYNNYLNYTWLISAEKGHLISLTFDVDIESNYDYVRVFTGRYLSFPPFATHSGSTSLQYVISTANNILLQFSTDVSNSGPGFRAKYVTHDIGYGTQCSNVCLAGTTCSNGHCECEYNQYYNHVDMLCLPRVSFGYSCRRSEECFQSLVCRDSVCICDTNQYHNYSSGYCQYGVTYGYNCKHSECADGLYCFSDVCTCLSNQYYDQSFGICKVKLTYGNTCNSTEQCVSGLNCIGAKCGCLTSHYYDQSFSICRPTLAYGGLCTSTSQCQQELQCVGNHCNCSVYYYFRNHTCLAKHYHAANCSSSEECLSPYVCRFERIFTKKCLCPSDMHFITSNCLPHSNVQAVLSSTSVVKTNSILLKWTTQTWKSDFFFTVQWGSNYNWTKSTELFIDGLSPGRVYNFVITTNIPADQEYNNKSVQSKFSIETTLPIGQLCDPSIENMCELPDLICARDSRSTSNYTCQQKQHGNETSVSKKNTGEGDVNTAVIAVAVVGWVAALAAIIVVIVVCSRNGKKAPTNGSPETQTIEAMSDLRESSVANVPPKNDYRLFPRTTDVQSSTSTTLTPSGTSQGQSTVPNTSASPSATSETNISTERPRFSNPNFGHDNETFTPDNNDNTYEDISENVVFDEDTIYQNVGSPNDNIYINSKI</sequence>
<dbReference type="PROSITE" id="PS01180">
    <property type="entry name" value="CUB"/>
    <property type="match status" value="2"/>
</dbReference>
<keyword evidence="4" id="KW-0812">Transmembrane</keyword>
<dbReference type="Pfam" id="PF00431">
    <property type="entry name" value="CUB"/>
    <property type="match status" value="2"/>
</dbReference>
<reference evidence="8" key="1">
    <citation type="submission" date="2025-08" db="UniProtKB">
        <authorList>
            <consortium name="RefSeq"/>
        </authorList>
    </citation>
    <scope>IDENTIFICATION</scope>
</reference>
<keyword evidence="7" id="KW-1185">Reference proteome</keyword>
<feature type="domain" description="CUB" evidence="6">
    <location>
        <begin position="77"/>
        <end position="187"/>
    </location>
</feature>
<name>A0A9W3AJR1_BIOGL</name>
<dbReference type="OrthoDB" id="5912242at2759"/>
<organism evidence="7 8">
    <name type="scientific">Biomphalaria glabrata</name>
    <name type="common">Bloodfluke planorb</name>
    <name type="synonym">Freshwater snail</name>
    <dbReference type="NCBI Taxonomy" id="6526"/>
    <lineage>
        <taxon>Eukaryota</taxon>
        <taxon>Metazoa</taxon>
        <taxon>Spiralia</taxon>
        <taxon>Lophotrochozoa</taxon>
        <taxon>Mollusca</taxon>
        <taxon>Gastropoda</taxon>
        <taxon>Heterobranchia</taxon>
        <taxon>Euthyneura</taxon>
        <taxon>Panpulmonata</taxon>
        <taxon>Hygrophila</taxon>
        <taxon>Lymnaeoidea</taxon>
        <taxon>Planorbidae</taxon>
        <taxon>Biomphalaria</taxon>
    </lineage>
</organism>
<dbReference type="GeneID" id="106051286"/>
<dbReference type="InterPro" id="IPR000859">
    <property type="entry name" value="CUB_dom"/>
</dbReference>
<dbReference type="Pfam" id="PF01683">
    <property type="entry name" value="EB"/>
    <property type="match status" value="1"/>
</dbReference>
<accession>A0A9W3AJR1</accession>
<dbReference type="SUPFAM" id="SSF49854">
    <property type="entry name" value="Spermadhesin, CUB domain"/>
    <property type="match status" value="2"/>
</dbReference>
<gene>
    <name evidence="8" type="primary">LOC106051286</name>
</gene>
<keyword evidence="5" id="KW-0732">Signal</keyword>